<dbReference type="EMBL" id="SMAO01000006">
    <property type="protein sequence ID" value="TCT20207.1"/>
    <property type="molecule type" value="Genomic_DNA"/>
</dbReference>
<evidence type="ECO:0008006" key="5">
    <source>
        <dbReference type="Google" id="ProtNLM"/>
    </source>
</evidence>
<dbReference type="Proteomes" id="UP000295717">
    <property type="component" value="Unassembled WGS sequence"/>
</dbReference>
<feature type="chain" id="PRO_5020664783" description="Curlin associated repeat protein" evidence="2">
    <location>
        <begin position="24"/>
        <end position="89"/>
    </location>
</feature>
<gene>
    <name evidence="3" type="ORF">EDC35_106134</name>
</gene>
<evidence type="ECO:0000313" key="3">
    <source>
        <dbReference type="EMBL" id="TCT20207.1"/>
    </source>
</evidence>
<protein>
    <recommendedName>
        <fullName evidence="5">Curlin associated repeat protein</fullName>
    </recommendedName>
</protein>
<evidence type="ECO:0000313" key="4">
    <source>
        <dbReference type="Proteomes" id="UP000295717"/>
    </source>
</evidence>
<feature type="compositionally biased region" description="Polar residues" evidence="1">
    <location>
        <begin position="73"/>
        <end position="89"/>
    </location>
</feature>
<name>A0A4R3MWT4_9GAMM</name>
<keyword evidence="2" id="KW-0732">Signal</keyword>
<feature type="region of interest" description="Disordered" evidence="1">
    <location>
        <begin position="43"/>
        <end position="89"/>
    </location>
</feature>
<evidence type="ECO:0000256" key="2">
    <source>
        <dbReference type="SAM" id="SignalP"/>
    </source>
</evidence>
<organism evidence="3 4">
    <name type="scientific">Thiobaca trueperi</name>
    <dbReference type="NCBI Taxonomy" id="127458"/>
    <lineage>
        <taxon>Bacteria</taxon>
        <taxon>Pseudomonadati</taxon>
        <taxon>Pseudomonadota</taxon>
        <taxon>Gammaproteobacteria</taxon>
        <taxon>Chromatiales</taxon>
        <taxon>Chromatiaceae</taxon>
        <taxon>Thiobaca</taxon>
    </lineage>
</organism>
<sequence>MKTLHFVLAFTLLIPAASVYSQAARDNSGRPCVDVNVQIDRNNQGNRADVQQDCGRNYSATSQAGYNNEARTEQTGNINSNTVRQFGRQ</sequence>
<proteinExistence type="predicted"/>
<keyword evidence="4" id="KW-1185">Reference proteome</keyword>
<reference evidence="3 4" key="1">
    <citation type="submission" date="2019-03" db="EMBL/GenBank/DDBJ databases">
        <title>Genomic Encyclopedia of Type Strains, Phase IV (KMG-IV): sequencing the most valuable type-strain genomes for metagenomic binning, comparative biology and taxonomic classification.</title>
        <authorList>
            <person name="Goeker M."/>
        </authorList>
    </citation>
    <scope>NUCLEOTIDE SEQUENCE [LARGE SCALE GENOMIC DNA]</scope>
    <source>
        <strain evidence="3 4">DSM 13587</strain>
    </source>
</reference>
<dbReference type="AlphaFoldDB" id="A0A4R3MWT4"/>
<accession>A0A4R3MWT4</accession>
<comment type="caution">
    <text evidence="3">The sequence shown here is derived from an EMBL/GenBank/DDBJ whole genome shotgun (WGS) entry which is preliminary data.</text>
</comment>
<feature type="signal peptide" evidence="2">
    <location>
        <begin position="1"/>
        <end position="23"/>
    </location>
</feature>
<evidence type="ECO:0000256" key="1">
    <source>
        <dbReference type="SAM" id="MobiDB-lite"/>
    </source>
</evidence>